<feature type="compositionally biased region" description="Basic and acidic residues" evidence="8">
    <location>
        <begin position="859"/>
        <end position="871"/>
    </location>
</feature>
<dbReference type="InterPro" id="IPR050628">
    <property type="entry name" value="SNF2_RAD54_helicase_TF"/>
</dbReference>
<comment type="similarity">
    <text evidence="1">Belongs to the SNF2/RAD54 helicase family.</text>
</comment>
<evidence type="ECO:0000313" key="12">
    <source>
        <dbReference type="Proteomes" id="UP001140453"/>
    </source>
</evidence>
<dbReference type="PANTHER" id="PTHR45626">
    <property type="entry name" value="TRANSCRIPTION TERMINATION FACTOR 2-RELATED"/>
    <property type="match status" value="1"/>
</dbReference>
<keyword evidence="2" id="KW-0479">Metal-binding</keyword>
<dbReference type="Pfam" id="PF00271">
    <property type="entry name" value="Helicase_C"/>
    <property type="match status" value="1"/>
</dbReference>
<dbReference type="InterPro" id="IPR013083">
    <property type="entry name" value="Znf_RING/FYVE/PHD"/>
</dbReference>
<evidence type="ECO:0000259" key="9">
    <source>
        <dbReference type="PROSITE" id="PS51192"/>
    </source>
</evidence>
<feature type="compositionally biased region" description="Polar residues" evidence="8">
    <location>
        <begin position="899"/>
        <end position="919"/>
    </location>
</feature>
<feature type="compositionally biased region" description="Acidic residues" evidence="8">
    <location>
        <begin position="692"/>
        <end position="707"/>
    </location>
</feature>
<dbReference type="EMBL" id="JAPEVB010000004">
    <property type="protein sequence ID" value="KAJ4388636.1"/>
    <property type="molecule type" value="Genomic_DNA"/>
</dbReference>
<feature type="compositionally biased region" description="Basic and acidic residues" evidence="8">
    <location>
        <begin position="123"/>
        <end position="138"/>
    </location>
</feature>
<dbReference type="OrthoDB" id="423559at2759"/>
<dbReference type="SMART" id="SM00490">
    <property type="entry name" value="HELICc"/>
    <property type="match status" value="1"/>
</dbReference>
<feature type="region of interest" description="Disordered" evidence="8">
    <location>
        <begin position="677"/>
        <end position="738"/>
    </location>
</feature>
<keyword evidence="4" id="KW-0863">Zinc-finger</keyword>
<dbReference type="InterPro" id="IPR000330">
    <property type="entry name" value="SNF2_N"/>
</dbReference>
<evidence type="ECO:0000256" key="5">
    <source>
        <dbReference type="ARBA" id="ARBA00022801"/>
    </source>
</evidence>
<dbReference type="InterPro" id="IPR014001">
    <property type="entry name" value="Helicase_ATP-bd"/>
</dbReference>
<feature type="compositionally biased region" description="Polar residues" evidence="8">
    <location>
        <begin position="847"/>
        <end position="858"/>
    </location>
</feature>
<keyword evidence="6" id="KW-0862">Zinc</keyword>
<keyword evidence="7" id="KW-0067">ATP-binding</keyword>
<evidence type="ECO:0000313" key="11">
    <source>
        <dbReference type="EMBL" id="KAJ4388636.1"/>
    </source>
</evidence>
<dbReference type="GO" id="GO:0005634">
    <property type="term" value="C:nucleus"/>
    <property type="evidence" value="ECO:0007669"/>
    <property type="project" value="TreeGrafter"/>
</dbReference>
<dbReference type="GO" id="GO:0005737">
    <property type="term" value="C:cytoplasm"/>
    <property type="evidence" value="ECO:0007669"/>
    <property type="project" value="TreeGrafter"/>
</dbReference>
<dbReference type="SMART" id="SM00487">
    <property type="entry name" value="DEXDc"/>
    <property type="match status" value="1"/>
</dbReference>
<reference evidence="11" key="1">
    <citation type="submission" date="2022-10" db="EMBL/GenBank/DDBJ databases">
        <title>Tapping the CABI collections for fungal endophytes: first genome assemblies for Collariella, Neodidymelliopsis, Ascochyta clinopodiicola, Didymella pomorum, Didymosphaeria variabile, Neocosmospora piperis and Neocucurbitaria cava.</title>
        <authorList>
            <person name="Hill R."/>
        </authorList>
    </citation>
    <scope>NUCLEOTIDE SEQUENCE</scope>
    <source>
        <strain evidence="11">IMI 355082</strain>
    </source>
</reference>
<keyword evidence="3" id="KW-0547">Nucleotide-binding</keyword>
<evidence type="ECO:0000256" key="2">
    <source>
        <dbReference type="ARBA" id="ARBA00022723"/>
    </source>
</evidence>
<dbReference type="PANTHER" id="PTHR45626:SF16">
    <property type="entry name" value="ATP-DEPENDENT HELICASE ULS1"/>
    <property type="match status" value="1"/>
</dbReference>
<dbReference type="Pfam" id="PF00176">
    <property type="entry name" value="SNF2-rel_dom"/>
    <property type="match status" value="1"/>
</dbReference>
<dbReference type="InterPro" id="IPR038718">
    <property type="entry name" value="SNF2-like_sf"/>
</dbReference>
<evidence type="ECO:0000256" key="3">
    <source>
        <dbReference type="ARBA" id="ARBA00022741"/>
    </source>
</evidence>
<accession>A0A9W8YNZ5</accession>
<organism evidence="11 12">
    <name type="scientific">Gnomoniopsis smithogilvyi</name>
    <dbReference type="NCBI Taxonomy" id="1191159"/>
    <lineage>
        <taxon>Eukaryota</taxon>
        <taxon>Fungi</taxon>
        <taxon>Dikarya</taxon>
        <taxon>Ascomycota</taxon>
        <taxon>Pezizomycotina</taxon>
        <taxon>Sordariomycetes</taxon>
        <taxon>Sordariomycetidae</taxon>
        <taxon>Diaporthales</taxon>
        <taxon>Gnomoniaceae</taxon>
        <taxon>Gnomoniopsis</taxon>
    </lineage>
</organism>
<dbReference type="Proteomes" id="UP001140453">
    <property type="component" value="Unassembled WGS sequence"/>
</dbReference>
<dbReference type="InterPro" id="IPR017907">
    <property type="entry name" value="Znf_RING_CS"/>
</dbReference>
<sequence length="1217" mass="136822">MVHIPIHKHEKATHGRTVDRQRAEELISGRMPSLAPSPRSIGFTRRSFQQRTISPPRLQRPDTTYTMPDRLVGRGDDQPASRMRCKLARAPSVIVIDDSEEEDEYEGNRQPRFGQGIGYSIENQHDSQGQEDHSRRSTEQNGQYDHTGELQQAQLKEESSSSPHFSDDGEEQPVPEGQSEPLQDTREQTPALLDLPEVNIPIDERVETPRALVCELLAHQRVGLTWLIRQEEDPEKRGSILAGKKTLIRRNTPKIMANSLTICSSDGMGLGKTIEALGLIVSRRSDPADPFRRTTLIVAPLGLLPQWKDEIHKKVTLRHGRKLSAAIFHGSASQHMTIGDLLQFDIVLCTYGKLISEYNMYTKGPRHKCKLLSRAAKFYRVILDEAHFIKNKDTQSSKAVCQLQAVHRLCMTGTPLMNNVTELYPLIRFLGIQPYNVWNMFSEHIDRPVRQWAPGMETPAMLTLQKLVKNLMLRRSKDSRLDGERIINLGERVDIEIHVEFDDEQQLFYDALKLSQKLKFNKYLKAGIVMKKYLVILTWLLRLRQACNHPYLLQNHCIPDVCALDAEGMINLALQLPIHVQESLKAIRHFRCPKCTDPSESVTENPVIISPCGHYLCAECYSSIMEEADFQRGGIANIHGKIRCLNGRCSSIITPDNVLMHNFFVDAQKGAGVDIQLSDKDESPEDEKSSDNEGDMTESESEDDAEIDSSHRASPRNPPAPFASGQREPSCGLFVDSYSNESGLQRRGDSFDGGASVSEDERPRVIEEQARTRKFGTPRAGSRIVHRFAKPISRAPSGGYSISRSADTSSLAQSVARPFYARPPTGVYGNSINLVDEEEDAAFSTVSQQLAATGSPGNNRHEKFKGVKAEESQEFIISNYDGPSSPSPRFKRKGGGSERPNSTSKRSRSGRPQPNLSRLSSRKSSYHMYVDSDDEEGAFASPNADRANIGDFDHTRLPQGGVTFGSLTRDSVVGFDDSPQSQGRFPKFQEEKIKPDVHRMGQMAREVLQRPFVSLSNKRQIADQSKRAMAAYQKRIASEWVASAKTEKIMDILKMIKRKHRGEKTLIFSLWTVFLDLLEPPLRKAGFKYTVYTGGMKTDNRTAAIQTFMTNPELDVMLISLSAGSCGLNLTAANHVILTEPFWNPFVEEQAIDRTHRLGQEKTVFVYRLLIKGTIEDYIVRLQRRKKNLVGAVLCDAQNDSPLNKLTLEELKTFFGV</sequence>
<dbReference type="SUPFAM" id="SSF52540">
    <property type="entry name" value="P-loop containing nucleoside triphosphate hydrolases"/>
    <property type="match status" value="2"/>
</dbReference>
<feature type="domain" description="Helicase C-terminal" evidence="10">
    <location>
        <begin position="1048"/>
        <end position="1209"/>
    </location>
</feature>
<dbReference type="InterPro" id="IPR001650">
    <property type="entry name" value="Helicase_C-like"/>
</dbReference>
<dbReference type="GO" id="GO:0008270">
    <property type="term" value="F:zinc ion binding"/>
    <property type="evidence" value="ECO:0007669"/>
    <property type="project" value="UniProtKB-KW"/>
</dbReference>
<dbReference type="InterPro" id="IPR027417">
    <property type="entry name" value="P-loop_NTPase"/>
</dbReference>
<evidence type="ECO:0000259" key="10">
    <source>
        <dbReference type="PROSITE" id="PS51194"/>
    </source>
</evidence>
<feature type="compositionally biased region" description="Basic and acidic residues" evidence="8">
    <location>
        <begin position="677"/>
        <end position="691"/>
    </location>
</feature>
<dbReference type="CDD" id="cd18008">
    <property type="entry name" value="DEXDc_SHPRH-like"/>
    <property type="match status" value="1"/>
</dbReference>
<dbReference type="PROSITE" id="PS51194">
    <property type="entry name" value="HELICASE_CTER"/>
    <property type="match status" value="1"/>
</dbReference>
<dbReference type="GO" id="GO:0008094">
    <property type="term" value="F:ATP-dependent activity, acting on DNA"/>
    <property type="evidence" value="ECO:0007669"/>
    <property type="project" value="TreeGrafter"/>
</dbReference>
<feature type="region of interest" description="Disordered" evidence="8">
    <location>
        <begin position="49"/>
        <end position="184"/>
    </location>
</feature>
<feature type="region of interest" description="Disordered" evidence="8">
    <location>
        <begin position="847"/>
        <end position="925"/>
    </location>
</feature>
<dbReference type="SUPFAM" id="SSF57850">
    <property type="entry name" value="RING/U-box"/>
    <property type="match status" value="1"/>
</dbReference>
<dbReference type="AlphaFoldDB" id="A0A9W8YNZ5"/>
<evidence type="ECO:0000256" key="4">
    <source>
        <dbReference type="ARBA" id="ARBA00022771"/>
    </source>
</evidence>
<protein>
    <submittedName>
        <fullName evidence="11">Uncharacterized protein</fullName>
    </submittedName>
</protein>
<evidence type="ECO:0000256" key="1">
    <source>
        <dbReference type="ARBA" id="ARBA00007025"/>
    </source>
</evidence>
<dbReference type="PROSITE" id="PS00518">
    <property type="entry name" value="ZF_RING_1"/>
    <property type="match status" value="1"/>
</dbReference>
<dbReference type="Gene3D" id="3.40.50.10810">
    <property type="entry name" value="Tandem AAA-ATPase domain"/>
    <property type="match status" value="1"/>
</dbReference>
<evidence type="ECO:0000256" key="8">
    <source>
        <dbReference type="SAM" id="MobiDB-lite"/>
    </source>
</evidence>
<feature type="compositionally biased region" description="Polar residues" evidence="8">
    <location>
        <begin position="139"/>
        <end position="164"/>
    </location>
</feature>
<keyword evidence="5" id="KW-0378">Hydrolase</keyword>
<dbReference type="Gene3D" id="3.40.50.300">
    <property type="entry name" value="P-loop containing nucleotide triphosphate hydrolases"/>
    <property type="match status" value="1"/>
</dbReference>
<name>A0A9W8YNZ5_9PEZI</name>
<dbReference type="GO" id="GO:0005524">
    <property type="term" value="F:ATP binding"/>
    <property type="evidence" value="ECO:0007669"/>
    <property type="project" value="UniProtKB-KW"/>
</dbReference>
<dbReference type="GO" id="GO:0000724">
    <property type="term" value="P:double-strand break repair via homologous recombination"/>
    <property type="evidence" value="ECO:0007669"/>
    <property type="project" value="TreeGrafter"/>
</dbReference>
<keyword evidence="12" id="KW-1185">Reference proteome</keyword>
<evidence type="ECO:0000256" key="6">
    <source>
        <dbReference type="ARBA" id="ARBA00022833"/>
    </source>
</evidence>
<dbReference type="PROSITE" id="PS51192">
    <property type="entry name" value="HELICASE_ATP_BIND_1"/>
    <property type="match status" value="1"/>
</dbReference>
<dbReference type="InterPro" id="IPR049730">
    <property type="entry name" value="SNF2/RAD54-like_C"/>
</dbReference>
<evidence type="ECO:0000256" key="7">
    <source>
        <dbReference type="ARBA" id="ARBA00022840"/>
    </source>
</evidence>
<dbReference type="Gene3D" id="3.30.40.10">
    <property type="entry name" value="Zinc/RING finger domain, C3HC4 (zinc finger)"/>
    <property type="match status" value="1"/>
</dbReference>
<feature type="domain" description="Helicase ATP-binding" evidence="9">
    <location>
        <begin position="253"/>
        <end position="433"/>
    </location>
</feature>
<dbReference type="CDD" id="cd18793">
    <property type="entry name" value="SF2_C_SNF"/>
    <property type="match status" value="1"/>
</dbReference>
<proteinExistence type="inferred from homology"/>
<dbReference type="GO" id="GO:0016787">
    <property type="term" value="F:hydrolase activity"/>
    <property type="evidence" value="ECO:0007669"/>
    <property type="project" value="UniProtKB-KW"/>
</dbReference>
<gene>
    <name evidence="11" type="ORF">N0V93_006095</name>
</gene>
<comment type="caution">
    <text evidence="11">The sequence shown here is derived from an EMBL/GenBank/DDBJ whole genome shotgun (WGS) entry which is preliminary data.</text>
</comment>